<protein>
    <submittedName>
        <fullName evidence="2">Uncharacterized protein</fullName>
    </submittedName>
</protein>
<dbReference type="Proteomes" id="UP000887565">
    <property type="component" value="Unplaced"/>
</dbReference>
<dbReference type="WBParaSite" id="nRc.2.0.1.t38891-RA">
    <property type="protein sequence ID" value="nRc.2.0.1.t38891-RA"/>
    <property type="gene ID" value="nRc.2.0.1.g38891"/>
</dbReference>
<organism evidence="1 2">
    <name type="scientific">Romanomermis culicivorax</name>
    <name type="common">Nematode worm</name>
    <dbReference type="NCBI Taxonomy" id="13658"/>
    <lineage>
        <taxon>Eukaryota</taxon>
        <taxon>Metazoa</taxon>
        <taxon>Ecdysozoa</taxon>
        <taxon>Nematoda</taxon>
        <taxon>Enoplea</taxon>
        <taxon>Dorylaimia</taxon>
        <taxon>Mermithida</taxon>
        <taxon>Mermithoidea</taxon>
        <taxon>Mermithidae</taxon>
        <taxon>Romanomermis</taxon>
    </lineage>
</organism>
<dbReference type="AlphaFoldDB" id="A0A915KM71"/>
<accession>A0A915KM71</accession>
<evidence type="ECO:0000313" key="1">
    <source>
        <dbReference type="Proteomes" id="UP000887565"/>
    </source>
</evidence>
<evidence type="ECO:0000313" key="2">
    <source>
        <dbReference type="WBParaSite" id="nRc.2.0.1.t38891-RA"/>
    </source>
</evidence>
<keyword evidence="1" id="KW-1185">Reference proteome</keyword>
<sequence>MTNCGWMVTVDVETDCTLMVAVDWTNVEAIGSNDAVVWRSDAEDEAVCSTSIRGAGGSGVLNSGFGGFFKLSMPF</sequence>
<name>A0A915KM71_ROMCU</name>
<proteinExistence type="predicted"/>
<reference evidence="2" key="1">
    <citation type="submission" date="2022-11" db="UniProtKB">
        <authorList>
            <consortium name="WormBaseParasite"/>
        </authorList>
    </citation>
    <scope>IDENTIFICATION</scope>
</reference>